<feature type="transmembrane region" description="Helical" evidence="7">
    <location>
        <begin position="346"/>
        <end position="368"/>
    </location>
</feature>
<feature type="transmembrane region" description="Helical" evidence="7">
    <location>
        <begin position="171"/>
        <end position="196"/>
    </location>
</feature>
<sequence>MATTPDDNPQEGKGLETPAAPAPSWNPNAQHQPAAVTMGKEANTDIEKPKPAAPKGPPAGGSGFGGFPAVEYPTGFPLYANIISLYLASFLTALDRTIVVNAIPTITNEFNSVGDISWYGSSYLITFCAFQLVYGKIYAYYNAKWVFLSAVGIFLVGSAICGAAQSSVTLIVGRAVAGLGSSGIFGGSVIITFFTVPLKMRPIYSGIVSFIFAVASIVGPLIGGALTQHGSWRWCFFLNLPVGALTIVVTLLVLKLPPAKKAGTPWKDQVKSMDPIGNLCFIPGIICLLLALQWGGSEYSWSNGRIIALLILAAVLLVAFMFVQWWQKDNATVPLRVILERNMAAACLYTAFVAGSMMSIIYYLPVWFQAIKAASPTRSGVMMLALVVPSGVSGLVSGFAISKVVGYYAPFMLACTALMATGAGLLTTLTPHSSDGMWIGYQVIWGFGSGLGMTAGGLVPQTVLARMDAPIGISLIFFSQSLGGSVFLSACQSIFSHLLKTGLRGLTNSNDILNSGSTDLRKHASPEELPALLDAYNSAVTKTLVIGAATATAAFAAALAVEWKSVRKAQDQNGPLGHPGGKPAPAAGSMAKTDAPAPNGAAAGNLGPSNGSTEKTDE</sequence>
<keyword evidence="2" id="KW-0813">Transport</keyword>
<reference evidence="9 10" key="1">
    <citation type="journal article" date="2016" name="Genome Biol. Evol.">
        <title>Divergent and convergent evolution of fungal pathogenicity.</title>
        <authorList>
            <person name="Shang Y."/>
            <person name="Xiao G."/>
            <person name="Zheng P."/>
            <person name="Cen K."/>
            <person name="Zhan S."/>
            <person name="Wang C."/>
        </authorList>
    </citation>
    <scope>NUCLEOTIDE SEQUENCE [LARGE SCALE GENOMIC DNA]</scope>
    <source>
        <strain evidence="9 10">ARSEF 2679</strain>
    </source>
</reference>
<dbReference type="Gene3D" id="1.20.1250.20">
    <property type="entry name" value="MFS general substrate transporter like domains"/>
    <property type="match status" value="1"/>
</dbReference>
<feature type="transmembrane region" description="Helical" evidence="7">
    <location>
        <begin position="116"/>
        <end position="134"/>
    </location>
</feature>
<name>A0A167FCI4_CORFA</name>
<gene>
    <name evidence="9" type="ORF">ISF_09610</name>
</gene>
<dbReference type="OrthoDB" id="10021397at2759"/>
<feature type="region of interest" description="Disordered" evidence="6">
    <location>
        <begin position="1"/>
        <end position="58"/>
    </location>
</feature>
<feature type="transmembrane region" description="Helical" evidence="7">
    <location>
        <begin position="539"/>
        <end position="561"/>
    </location>
</feature>
<dbReference type="PROSITE" id="PS50850">
    <property type="entry name" value="MFS"/>
    <property type="match status" value="1"/>
</dbReference>
<keyword evidence="4 7" id="KW-1133">Transmembrane helix</keyword>
<evidence type="ECO:0000256" key="4">
    <source>
        <dbReference type="ARBA" id="ARBA00022989"/>
    </source>
</evidence>
<dbReference type="CDD" id="cd17502">
    <property type="entry name" value="MFS_Azr1_MDR_like"/>
    <property type="match status" value="1"/>
</dbReference>
<feature type="transmembrane region" description="Helical" evidence="7">
    <location>
        <begin position="471"/>
        <end position="495"/>
    </location>
</feature>
<evidence type="ECO:0000256" key="1">
    <source>
        <dbReference type="ARBA" id="ARBA00004141"/>
    </source>
</evidence>
<protein>
    <submittedName>
        <fullName evidence="9">Major facilitator superfamily domain, general substrate transporter</fullName>
    </submittedName>
</protein>
<dbReference type="GeneID" id="30025902"/>
<dbReference type="FunFam" id="1.20.1250.20:FF:000196">
    <property type="entry name" value="MFS toxin efflux pump (AflT)"/>
    <property type="match status" value="1"/>
</dbReference>
<feature type="transmembrane region" description="Helical" evidence="7">
    <location>
        <begin position="438"/>
        <end position="459"/>
    </location>
</feature>
<feature type="transmembrane region" description="Helical" evidence="7">
    <location>
        <begin position="231"/>
        <end position="254"/>
    </location>
</feature>
<feature type="transmembrane region" description="Helical" evidence="7">
    <location>
        <begin position="306"/>
        <end position="326"/>
    </location>
</feature>
<dbReference type="FunFam" id="1.20.1720.10:FF:000012">
    <property type="entry name" value="MFS toxin efflux pump (AflT)"/>
    <property type="match status" value="1"/>
</dbReference>
<feature type="region of interest" description="Disordered" evidence="6">
    <location>
        <begin position="570"/>
        <end position="618"/>
    </location>
</feature>
<accession>A0A167FCI4</accession>
<dbReference type="InterPro" id="IPR011701">
    <property type="entry name" value="MFS"/>
</dbReference>
<dbReference type="EMBL" id="AZHB01000058">
    <property type="protein sequence ID" value="OAA45082.1"/>
    <property type="molecule type" value="Genomic_DNA"/>
</dbReference>
<feature type="compositionally biased region" description="Low complexity" evidence="6">
    <location>
        <begin position="581"/>
        <end position="612"/>
    </location>
</feature>
<dbReference type="Pfam" id="PF07690">
    <property type="entry name" value="MFS_1"/>
    <property type="match status" value="1"/>
</dbReference>
<dbReference type="Proteomes" id="UP000076744">
    <property type="component" value="Unassembled WGS sequence"/>
</dbReference>
<feature type="transmembrane region" description="Helical" evidence="7">
    <location>
        <begin position="275"/>
        <end position="294"/>
    </location>
</feature>
<feature type="transmembrane region" description="Helical" evidence="7">
    <location>
        <begin position="380"/>
        <end position="400"/>
    </location>
</feature>
<feature type="domain" description="Major facilitator superfamily (MFS) profile" evidence="8">
    <location>
        <begin position="81"/>
        <end position="566"/>
    </location>
</feature>
<evidence type="ECO:0000256" key="2">
    <source>
        <dbReference type="ARBA" id="ARBA00022448"/>
    </source>
</evidence>
<feature type="transmembrane region" description="Helical" evidence="7">
    <location>
        <begin position="146"/>
        <end position="165"/>
    </location>
</feature>
<dbReference type="SUPFAM" id="SSF103473">
    <property type="entry name" value="MFS general substrate transporter"/>
    <property type="match status" value="2"/>
</dbReference>
<feature type="compositionally biased region" description="Low complexity" evidence="6">
    <location>
        <begin position="18"/>
        <end position="29"/>
    </location>
</feature>
<evidence type="ECO:0000313" key="10">
    <source>
        <dbReference type="Proteomes" id="UP000076744"/>
    </source>
</evidence>
<dbReference type="InterPro" id="IPR020846">
    <property type="entry name" value="MFS_dom"/>
</dbReference>
<dbReference type="InterPro" id="IPR036259">
    <property type="entry name" value="MFS_trans_sf"/>
</dbReference>
<comment type="subcellular location">
    <subcellularLocation>
        <location evidence="1">Membrane</location>
        <topology evidence="1">Multi-pass membrane protein</topology>
    </subcellularLocation>
</comment>
<evidence type="ECO:0000256" key="5">
    <source>
        <dbReference type="ARBA" id="ARBA00023136"/>
    </source>
</evidence>
<evidence type="ECO:0000256" key="6">
    <source>
        <dbReference type="SAM" id="MobiDB-lite"/>
    </source>
</evidence>
<evidence type="ECO:0000256" key="3">
    <source>
        <dbReference type="ARBA" id="ARBA00022692"/>
    </source>
</evidence>
<dbReference type="PANTHER" id="PTHR23501:SF201">
    <property type="entry name" value="MFS AFLATOXIN EFFLUX PUMP"/>
    <property type="match status" value="1"/>
</dbReference>
<keyword evidence="5 7" id="KW-0472">Membrane</keyword>
<keyword evidence="10" id="KW-1185">Reference proteome</keyword>
<evidence type="ECO:0000256" key="7">
    <source>
        <dbReference type="SAM" id="Phobius"/>
    </source>
</evidence>
<dbReference type="PANTHER" id="PTHR23501">
    <property type="entry name" value="MAJOR FACILITATOR SUPERFAMILY"/>
    <property type="match status" value="1"/>
</dbReference>
<organism evidence="9 10">
    <name type="scientific">Cordyceps fumosorosea (strain ARSEF 2679)</name>
    <name type="common">Isaria fumosorosea</name>
    <dbReference type="NCBI Taxonomy" id="1081104"/>
    <lineage>
        <taxon>Eukaryota</taxon>
        <taxon>Fungi</taxon>
        <taxon>Dikarya</taxon>
        <taxon>Ascomycota</taxon>
        <taxon>Pezizomycotina</taxon>
        <taxon>Sordariomycetes</taxon>
        <taxon>Hypocreomycetidae</taxon>
        <taxon>Hypocreales</taxon>
        <taxon>Cordycipitaceae</taxon>
        <taxon>Cordyceps</taxon>
    </lineage>
</organism>
<comment type="caution">
    <text evidence="9">The sequence shown here is derived from an EMBL/GenBank/DDBJ whole genome shotgun (WGS) entry which is preliminary data.</text>
</comment>
<evidence type="ECO:0000259" key="8">
    <source>
        <dbReference type="PROSITE" id="PS50850"/>
    </source>
</evidence>
<dbReference type="GO" id="GO:0005886">
    <property type="term" value="C:plasma membrane"/>
    <property type="evidence" value="ECO:0007669"/>
    <property type="project" value="TreeGrafter"/>
</dbReference>
<dbReference type="RefSeq" id="XP_018699600.1">
    <property type="nucleotide sequence ID" value="XM_018853211.1"/>
</dbReference>
<feature type="transmembrane region" description="Helical" evidence="7">
    <location>
        <begin position="203"/>
        <end position="225"/>
    </location>
</feature>
<dbReference type="GO" id="GO:0022857">
    <property type="term" value="F:transmembrane transporter activity"/>
    <property type="evidence" value="ECO:0007669"/>
    <property type="project" value="InterPro"/>
</dbReference>
<evidence type="ECO:0000313" key="9">
    <source>
        <dbReference type="EMBL" id="OAA45082.1"/>
    </source>
</evidence>
<dbReference type="AlphaFoldDB" id="A0A167FCI4"/>
<proteinExistence type="predicted"/>
<dbReference type="Gene3D" id="1.20.1720.10">
    <property type="entry name" value="Multidrug resistance protein D"/>
    <property type="match status" value="1"/>
</dbReference>
<keyword evidence="3 7" id="KW-0812">Transmembrane</keyword>
<feature type="transmembrane region" description="Helical" evidence="7">
    <location>
        <begin position="407"/>
        <end position="426"/>
    </location>
</feature>